<reference evidence="14" key="2">
    <citation type="journal article" date="2020" name="Microorganisms">
        <title>Osmotic Adaptation and Compatible Solute Biosynthesis of Phototrophic Bacteria as Revealed from Genome Analyses.</title>
        <authorList>
            <person name="Imhoff J.F."/>
            <person name="Rahn T."/>
            <person name="Kunzel S."/>
            <person name="Keller A."/>
            <person name="Neulinger S.C."/>
        </authorList>
    </citation>
    <scope>NUCLEOTIDE SEQUENCE</scope>
    <source>
        <strain evidence="14">DSM 9154</strain>
    </source>
</reference>
<keyword evidence="7 10" id="KW-0663">Pyridoxal phosphate</keyword>
<evidence type="ECO:0000313" key="15">
    <source>
        <dbReference type="Proteomes" id="UP000778970"/>
    </source>
</evidence>
<feature type="binding site" evidence="10">
    <location>
        <position position="296"/>
    </location>
    <ligand>
        <name>pyridoxal 5'-phosphate</name>
        <dbReference type="ChEBI" id="CHEBI:597326"/>
    </ligand>
</feature>
<dbReference type="SUPFAM" id="SSF53686">
    <property type="entry name" value="Tryptophan synthase beta subunit-like PLP-dependent enzymes"/>
    <property type="match status" value="1"/>
</dbReference>
<evidence type="ECO:0000256" key="9">
    <source>
        <dbReference type="ARBA" id="ARBA00047931"/>
    </source>
</evidence>
<dbReference type="GO" id="GO:0006535">
    <property type="term" value="P:cysteine biosynthetic process from serine"/>
    <property type="evidence" value="ECO:0007669"/>
    <property type="project" value="InterPro"/>
</dbReference>
<dbReference type="InterPro" id="IPR001926">
    <property type="entry name" value="TrpB-like_PALP"/>
</dbReference>
<evidence type="ECO:0000256" key="4">
    <source>
        <dbReference type="ARBA" id="ARBA00012681"/>
    </source>
</evidence>
<evidence type="ECO:0000256" key="7">
    <source>
        <dbReference type="ARBA" id="ARBA00022898"/>
    </source>
</evidence>
<keyword evidence="15" id="KW-1185">Reference proteome</keyword>
<evidence type="ECO:0000256" key="2">
    <source>
        <dbReference type="ARBA" id="ARBA00004962"/>
    </source>
</evidence>
<comment type="similarity">
    <text evidence="3">Belongs to the cysteine synthase/cystathionine beta-synthase family.</text>
</comment>
<dbReference type="NCBIfam" id="TIGR01139">
    <property type="entry name" value="cysK"/>
    <property type="match status" value="1"/>
</dbReference>
<dbReference type="GO" id="GO:0005737">
    <property type="term" value="C:cytoplasm"/>
    <property type="evidence" value="ECO:0007669"/>
    <property type="project" value="UniProtKB-ARBA"/>
</dbReference>
<evidence type="ECO:0000256" key="6">
    <source>
        <dbReference type="ARBA" id="ARBA00022679"/>
    </source>
</evidence>
<comment type="catalytic activity">
    <reaction evidence="9">
        <text>O-acetyl-L-serine + hydrogen sulfide = L-cysteine + acetate</text>
        <dbReference type="Rhea" id="RHEA:14829"/>
        <dbReference type="ChEBI" id="CHEBI:29919"/>
        <dbReference type="ChEBI" id="CHEBI:30089"/>
        <dbReference type="ChEBI" id="CHEBI:35235"/>
        <dbReference type="ChEBI" id="CHEBI:58340"/>
        <dbReference type="EC" id="2.5.1.47"/>
    </reaction>
</comment>
<comment type="caution">
    <text evidence="14">The sequence shown here is derived from an EMBL/GenBank/DDBJ whole genome shotgun (WGS) entry which is preliminary data.</text>
</comment>
<evidence type="ECO:0000313" key="14">
    <source>
        <dbReference type="EMBL" id="MBK1697004.1"/>
    </source>
</evidence>
<dbReference type="InterPro" id="IPR005859">
    <property type="entry name" value="CysK"/>
</dbReference>
<dbReference type="AlphaFoldDB" id="A0A934V025"/>
<keyword evidence="8" id="KW-0198">Cysteine biosynthesis</keyword>
<reference evidence="14" key="1">
    <citation type="submission" date="2017-08" db="EMBL/GenBank/DDBJ databases">
        <authorList>
            <person name="Imhoff J.F."/>
            <person name="Rahn T."/>
            <person name="Kuenzel S."/>
            <person name="Neulinger S.C."/>
        </authorList>
    </citation>
    <scope>NUCLEOTIDE SEQUENCE</scope>
    <source>
        <strain evidence="14">DSM 9154</strain>
    </source>
</reference>
<evidence type="ECO:0000256" key="8">
    <source>
        <dbReference type="ARBA" id="ARBA00023192"/>
    </source>
</evidence>
<keyword evidence="6" id="KW-0808">Transferase</keyword>
<dbReference type="GO" id="GO:0004124">
    <property type="term" value="F:cysteine synthase activity"/>
    <property type="evidence" value="ECO:0007669"/>
    <property type="project" value="UniProtKB-EC"/>
</dbReference>
<dbReference type="Pfam" id="PF00291">
    <property type="entry name" value="PALP"/>
    <property type="match status" value="1"/>
</dbReference>
<gene>
    <name evidence="14" type="primary">cysK</name>
    <name evidence="14" type="ORF">CKO21_07065</name>
</gene>
<sequence length="338" mass="35871">MADHQADPNPSANTQDTTAPATPGPRPHGRIYDSVLDTIGATPLVRLPRLSERYQVGAEVLGKCEFHNPLSSVKDRIGRAMIEALEAEGRLESDTVLVEPTSGNTGIALAFVCAAKGYRLILTMPETMSVERRKMLRLLGAELVLTDGSKGMRGAVQRAEQLLEELPKAVMPQQFRNPANPEVHRRTTAEEIWTDTGGAVDAVISGVGTGGTLTGIGSVLKQRNPDVQMIAVEPEDSPILSGGTPGPHKIQGIGAGFVPETLDREMIDEVIRIGNDTAFAMAREAASCEGLAVGISSGAALAAAMEIGQREAMKGKRVVTILPSAAERYLSTPLFEGM</sequence>
<feature type="modified residue" description="N6-(pyridoxal phosphate)lysine" evidence="11">
    <location>
        <position position="74"/>
    </location>
</feature>
<evidence type="ECO:0000259" key="13">
    <source>
        <dbReference type="Pfam" id="PF00291"/>
    </source>
</evidence>
<feature type="compositionally biased region" description="Polar residues" evidence="12">
    <location>
        <begin position="8"/>
        <end position="20"/>
    </location>
</feature>
<comment type="pathway">
    <text evidence="2">Amino-acid biosynthesis; L-cysteine biosynthesis; L-cysteine from L-serine: step 2/2.</text>
</comment>
<feature type="region of interest" description="Disordered" evidence="12">
    <location>
        <begin position="1"/>
        <end position="30"/>
    </location>
</feature>
<protein>
    <recommendedName>
        <fullName evidence="4">cysteine synthase</fullName>
        <ecNumber evidence="4">2.5.1.47</ecNumber>
    </recommendedName>
</protein>
<evidence type="ECO:0000256" key="1">
    <source>
        <dbReference type="ARBA" id="ARBA00001933"/>
    </source>
</evidence>
<accession>A0A934V025</accession>
<dbReference type="EMBL" id="NRRE01000020">
    <property type="protein sequence ID" value="MBK1697004.1"/>
    <property type="molecule type" value="Genomic_DNA"/>
</dbReference>
<dbReference type="InterPro" id="IPR050214">
    <property type="entry name" value="Cys_Synth/Cystath_Beta-Synth"/>
</dbReference>
<evidence type="ECO:0000256" key="10">
    <source>
        <dbReference type="PIRSR" id="PIRSR605856-50"/>
    </source>
</evidence>
<evidence type="ECO:0000256" key="11">
    <source>
        <dbReference type="PIRSR" id="PIRSR605856-51"/>
    </source>
</evidence>
<dbReference type="NCBIfam" id="TIGR01136">
    <property type="entry name" value="cysKM"/>
    <property type="match status" value="1"/>
</dbReference>
<feature type="domain" description="Tryptophan synthase beta chain-like PALP" evidence="13">
    <location>
        <begin position="36"/>
        <end position="323"/>
    </location>
</feature>
<proteinExistence type="inferred from homology"/>
<dbReference type="InterPro" id="IPR036052">
    <property type="entry name" value="TrpB-like_PALP_sf"/>
</dbReference>
<evidence type="ECO:0000256" key="5">
    <source>
        <dbReference type="ARBA" id="ARBA00022605"/>
    </source>
</evidence>
<comment type="cofactor">
    <cofactor evidence="1 10">
        <name>pyridoxal 5'-phosphate</name>
        <dbReference type="ChEBI" id="CHEBI:597326"/>
    </cofactor>
</comment>
<dbReference type="Gene3D" id="3.40.50.1100">
    <property type="match status" value="2"/>
</dbReference>
<dbReference type="EC" id="2.5.1.47" evidence="4"/>
<keyword evidence="5" id="KW-0028">Amino-acid biosynthesis</keyword>
<dbReference type="CDD" id="cd01561">
    <property type="entry name" value="CBS_like"/>
    <property type="match status" value="1"/>
</dbReference>
<name>A0A934V025_9PROT</name>
<evidence type="ECO:0000256" key="3">
    <source>
        <dbReference type="ARBA" id="ARBA00007103"/>
    </source>
</evidence>
<dbReference type="InterPro" id="IPR005856">
    <property type="entry name" value="Cys_synth"/>
</dbReference>
<dbReference type="FunFam" id="3.40.50.1100:FF:000067">
    <property type="entry name" value="Cysteine synthase"/>
    <property type="match status" value="1"/>
</dbReference>
<evidence type="ECO:0000256" key="12">
    <source>
        <dbReference type="SAM" id="MobiDB-lite"/>
    </source>
</evidence>
<dbReference type="RefSeq" id="WP_081728393.1">
    <property type="nucleotide sequence ID" value="NZ_NRRE01000020.1"/>
</dbReference>
<dbReference type="PANTHER" id="PTHR10314">
    <property type="entry name" value="CYSTATHIONINE BETA-SYNTHASE"/>
    <property type="match status" value="1"/>
</dbReference>
<feature type="binding site" evidence="10">
    <location>
        <begin position="208"/>
        <end position="212"/>
    </location>
    <ligand>
        <name>pyridoxal 5'-phosphate</name>
        <dbReference type="ChEBI" id="CHEBI:597326"/>
    </ligand>
</feature>
<dbReference type="Proteomes" id="UP000778970">
    <property type="component" value="Unassembled WGS sequence"/>
</dbReference>
<organism evidence="14 15">
    <name type="scientific">Rhodovibrio salinarum</name>
    <dbReference type="NCBI Taxonomy" id="1087"/>
    <lineage>
        <taxon>Bacteria</taxon>
        <taxon>Pseudomonadati</taxon>
        <taxon>Pseudomonadota</taxon>
        <taxon>Alphaproteobacteria</taxon>
        <taxon>Rhodospirillales</taxon>
        <taxon>Rhodovibrionaceae</taxon>
        <taxon>Rhodovibrio</taxon>
    </lineage>
</organism>
<feature type="binding site" evidence="10">
    <location>
        <position position="104"/>
    </location>
    <ligand>
        <name>pyridoxal 5'-phosphate</name>
        <dbReference type="ChEBI" id="CHEBI:597326"/>
    </ligand>
</feature>